<gene>
    <name evidence="2" type="ORF">FRX31_018545</name>
</gene>
<feature type="region of interest" description="Disordered" evidence="1">
    <location>
        <begin position="98"/>
        <end position="130"/>
    </location>
</feature>
<reference evidence="2 3" key="1">
    <citation type="submission" date="2020-06" db="EMBL/GenBank/DDBJ databases">
        <title>Transcriptomic and genomic resources for Thalictrum thalictroides and T. hernandezii: Facilitating candidate gene discovery in an emerging model plant lineage.</title>
        <authorList>
            <person name="Arias T."/>
            <person name="Riano-Pachon D.M."/>
            <person name="Di Stilio V.S."/>
        </authorList>
    </citation>
    <scope>NUCLEOTIDE SEQUENCE [LARGE SCALE GENOMIC DNA]</scope>
    <source>
        <strain evidence="3">cv. WT478/WT964</strain>
        <tissue evidence="2">Leaves</tissue>
    </source>
</reference>
<accession>A0A7J6W4Y7</accession>
<evidence type="ECO:0000256" key="1">
    <source>
        <dbReference type="SAM" id="MobiDB-lite"/>
    </source>
</evidence>
<evidence type="ECO:0000313" key="3">
    <source>
        <dbReference type="Proteomes" id="UP000554482"/>
    </source>
</evidence>
<dbReference type="Proteomes" id="UP000554482">
    <property type="component" value="Unassembled WGS sequence"/>
</dbReference>
<organism evidence="2 3">
    <name type="scientific">Thalictrum thalictroides</name>
    <name type="common">Rue-anemone</name>
    <name type="synonym">Anemone thalictroides</name>
    <dbReference type="NCBI Taxonomy" id="46969"/>
    <lineage>
        <taxon>Eukaryota</taxon>
        <taxon>Viridiplantae</taxon>
        <taxon>Streptophyta</taxon>
        <taxon>Embryophyta</taxon>
        <taxon>Tracheophyta</taxon>
        <taxon>Spermatophyta</taxon>
        <taxon>Magnoliopsida</taxon>
        <taxon>Ranunculales</taxon>
        <taxon>Ranunculaceae</taxon>
        <taxon>Thalictroideae</taxon>
        <taxon>Thalictrum</taxon>
    </lineage>
</organism>
<keyword evidence="3" id="KW-1185">Reference proteome</keyword>
<evidence type="ECO:0000313" key="2">
    <source>
        <dbReference type="EMBL" id="KAF5191868.1"/>
    </source>
</evidence>
<dbReference type="EMBL" id="JABWDY010022238">
    <property type="protein sequence ID" value="KAF5191868.1"/>
    <property type="molecule type" value="Genomic_DNA"/>
</dbReference>
<sequence length="155" mass="17325">MMGRVQSPIQLMNPMTSPNRFDVLQGLDKEIIVGDEIQQCSPTSVEAPLVPIHPEINQGRGLCRFRNVLYGGNNRHRGTVGMKFNGLASAVRFNRHPWMHRARSRSRGGSRRRKKSINRNGSESHSLVDVKARESFSEPIVLSTESCVPETSSSL</sequence>
<feature type="compositionally biased region" description="Basic residues" evidence="1">
    <location>
        <begin position="98"/>
        <end position="117"/>
    </location>
</feature>
<name>A0A7J6W4Y7_THATH</name>
<protein>
    <submittedName>
        <fullName evidence="2">Uncharacterized protein</fullName>
    </submittedName>
</protein>
<dbReference type="AlphaFoldDB" id="A0A7J6W4Y7"/>
<comment type="caution">
    <text evidence="2">The sequence shown here is derived from an EMBL/GenBank/DDBJ whole genome shotgun (WGS) entry which is preliminary data.</text>
</comment>
<proteinExistence type="predicted"/>